<evidence type="ECO:0000256" key="3">
    <source>
        <dbReference type="ARBA" id="ARBA00022989"/>
    </source>
</evidence>
<dbReference type="PANTHER" id="PTHR23502:SF184">
    <property type="entry name" value="MAJOR FACILITATOR SUPERFAMILY (MFS) PROFILE DOMAIN-CONTAINING PROTEIN"/>
    <property type="match status" value="1"/>
</dbReference>
<gene>
    <name evidence="8" type="ORF">CC85DRAFT_247515</name>
</gene>
<dbReference type="OrthoDB" id="9986881at2759"/>
<evidence type="ECO:0000256" key="1">
    <source>
        <dbReference type="ARBA" id="ARBA00004141"/>
    </source>
</evidence>
<evidence type="ECO:0000256" key="4">
    <source>
        <dbReference type="ARBA" id="ARBA00023136"/>
    </source>
</evidence>
<keyword evidence="2 6" id="KW-0812">Transmembrane</keyword>
<evidence type="ECO:0000259" key="7">
    <source>
        <dbReference type="PROSITE" id="PS50850"/>
    </source>
</evidence>
<dbReference type="AlphaFoldDB" id="A0A0J0XK64"/>
<evidence type="ECO:0000313" key="9">
    <source>
        <dbReference type="Proteomes" id="UP000053611"/>
    </source>
</evidence>
<feature type="transmembrane region" description="Helical" evidence="6">
    <location>
        <begin position="380"/>
        <end position="399"/>
    </location>
</feature>
<keyword evidence="3 6" id="KW-1133">Transmembrane helix</keyword>
<dbReference type="InterPro" id="IPR036259">
    <property type="entry name" value="MFS_trans_sf"/>
</dbReference>
<feature type="transmembrane region" description="Helical" evidence="6">
    <location>
        <begin position="137"/>
        <end position="156"/>
    </location>
</feature>
<dbReference type="GO" id="GO:0022857">
    <property type="term" value="F:transmembrane transporter activity"/>
    <property type="evidence" value="ECO:0007669"/>
    <property type="project" value="InterPro"/>
</dbReference>
<dbReference type="Pfam" id="PF07690">
    <property type="entry name" value="MFS_1"/>
    <property type="match status" value="1"/>
</dbReference>
<dbReference type="PROSITE" id="PS50850">
    <property type="entry name" value="MFS"/>
    <property type="match status" value="1"/>
</dbReference>
<keyword evidence="4 6" id="KW-0472">Membrane</keyword>
<sequence>METAHTRLATELPIESYTLPRRPWRRYVTSFEDILDHHYKGAGTESDPYVVDWLRDDAEDPQNFPASYKWFQVGLTSLLTLAVTLASSGYAGGIKSLMIEFGGSSELWVGGVSLFVLGFAFGPLLWAPTSEVFGRRIVYLVSCFFLTLWLAVTIVAPNPAAILVFRGLSGFFGSSPLTNAGGTVSDLLTAEQRGIGMALFSAAPFLGPALGPISGGYIGDAAGWKWVMGFLAILCGVVFVVLVLFTPETYAPTLLRQRAERLSKATGKVYRYRGDAQKPLEVIPLFRAALLRPWRFLLEPVVLILSIYISIIYGTLYLNFAAYPIIFQQMRGWSSGEQGLAFLGIAGGVVIAITVVLLMVNKAYVKASQQKGTPPPEERLQPAFMAGVICVVGLAGFAATCGPNVHWIASILFGIPFGFGMVLIFLSTMGYLVDSYTIYAASVLAANSVLRSLFGAAFPLFTPKMYERLGVHWAAAIPGFLAFACVPFPLIFYKYGAAIRARSKYAADAERTMKRLTEERRAELEEEEAAGKSGDLYVAGGEKPALGRVKTGASITRPSHPKNDAWIQWRVLAERDEVDLSDEQRMSVQQGAREFAPYHHPSSV</sequence>
<dbReference type="Proteomes" id="UP000053611">
    <property type="component" value="Unassembled WGS sequence"/>
</dbReference>
<feature type="transmembrane region" description="Helical" evidence="6">
    <location>
        <begin position="405"/>
        <end position="426"/>
    </location>
</feature>
<feature type="transmembrane region" description="Helical" evidence="6">
    <location>
        <begin position="296"/>
        <end position="320"/>
    </location>
</feature>
<evidence type="ECO:0000256" key="6">
    <source>
        <dbReference type="SAM" id="Phobius"/>
    </source>
</evidence>
<feature type="transmembrane region" description="Helical" evidence="6">
    <location>
        <begin position="473"/>
        <end position="493"/>
    </location>
</feature>
<evidence type="ECO:0000256" key="2">
    <source>
        <dbReference type="ARBA" id="ARBA00022692"/>
    </source>
</evidence>
<dbReference type="CDD" id="cd17323">
    <property type="entry name" value="MFS_Tpo1_MDR_like"/>
    <property type="match status" value="1"/>
</dbReference>
<evidence type="ECO:0000313" key="8">
    <source>
        <dbReference type="EMBL" id="KLT41470.1"/>
    </source>
</evidence>
<reference evidence="8 9" key="1">
    <citation type="submission" date="2015-03" db="EMBL/GenBank/DDBJ databases">
        <title>Genomics and transcriptomics of the oil-accumulating basidiomycete yeast T. oleaginosus allow insights into substrate utilization and the diverse evolutionary trajectories of mating systems in fungi.</title>
        <authorList>
            <consortium name="DOE Joint Genome Institute"/>
            <person name="Kourist R."/>
            <person name="Kracht O."/>
            <person name="Bracharz F."/>
            <person name="Lipzen A."/>
            <person name="Nolan M."/>
            <person name="Ohm R."/>
            <person name="Grigoriev I."/>
            <person name="Sun S."/>
            <person name="Heitman J."/>
            <person name="Bruck T."/>
            <person name="Nowrousian M."/>
        </authorList>
    </citation>
    <scope>NUCLEOTIDE SEQUENCE [LARGE SCALE GENOMIC DNA]</scope>
    <source>
        <strain evidence="8 9">IBC0246</strain>
    </source>
</reference>
<dbReference type="SUPFAM" id="SSF103473">
    <property type="entry name" value="MFS general substrate transporter"/>
    <property type="match status" value="1"/>
</dbReference>
<dbReference type="FunFam" id="1.20.1250.20:FF:000011">
    <property type="entry name" value="MFS multidrug transporter, putative"/>
    <property type="match status" value="1"/>
</dbReference>
<keyword evidence="9" id="KW-1185">Reference proteome</keyword>
<organism evidence="8 9">
    <name type="scientific">Cutaneotrichosporon oleaginosum</name>
    <dbReference type="NCBI Taxonomy" id="879819"/>
    <lineage>
        <taxon>Eukaryota</taxon>
        <taxon>Fungi</taxon>
        <taxon>Dikarya</taxon>
        <taxon>Basidiomycota</taxon>
        <taxon>Agaricomycotina</taxon>
        <taxon>Tremellomycetes</taxon>
        <taxon>Trichosporonales</taxon>
        <taxon>Trichosporonaceae</taxon>
        <taxon>Cutaneotrichosporon</taxon>
    </lineage>
</organism>
<dbReference type="Gene3D" id="1.20.1250.20">
    <property type="entry name" value="MFS general substrate transporter like domains"/>
    <property type="match status" value="1"/>
</dbReference>
<feature type="transmembrane region" description="Helical" evidence="6">
    <location>
        <begin position="224"/>
        <end position="246"/>
    </location>
</feature>
<dbReference type="STRING" id="879819.A0A0J0XK64"/>
<proteinExistence type="predicted"/>
<feature type="transmembrane region" description="Helical" evidence="6">
    <location>
        <begin position="340"/>
        <end position="360"/>
    </location>
</feature>
<dbReference type="InterPro" id="IPR020846">
    <property type="entry name" value="MFS_dom"/>
</dbReference>
<feature type="transmembrane region" description="Helical" evidence="6">
    <location>
        <begin position="195"/>
        <end position="218"/>
    </location>
</feature>
<feature type="region of interest" description="Disordered" evidence="5">
    <location>
        <begin position="582"/>
        <end position="604"/>
    </location>
</feature>
<feature type="domain" description="Major facilitator superfamily (MFS) profile" evidence="7">
    <location>
        <begin position="72"/>
        <end position="502"/>
    </location>
</feature>
<accession>A0A0J0XK64</accession>
<dbReference type="PANTHER" id="PTHR23502">
    <property type="entry name" value="MAJOR FACILITATOR SUPERFAMILY"/>
    <property type="match status" value="1"/>
</dbReference>
<feature type="transmembrane region" description="Helical" evidence="6">
    <location>
        <begin position="105"/>
        <end position="125"/>
    </location>
</feature>
<dbReference type="InterPro" id="IPR011701">
    <property type="entry name" value="MFS"/>
</dbReference>
<feature type="transmembrane region" description="Helical" evidence="6">
    <location>
        <begin position="70"/>
        <end position="93"/>
    </location>
</feature>
<protein>
    <submittedName>
        <fullName evidence="8">MFS general substrate transporter</fullName>
    </submittedName>
</protein>
<dbReference type="GO" id="GO:0005886">
    <property type="term" value="C:plasma membrane"/>
    <property type="evidence" value="ECO:0007669"/>
    <property type="project" value="TreeGrafter"/>
</dbReference>
<dbReference type="EMBL" id="KQ087217">
    <property type="protein sequence ID" value="KLT41470.1"/>
    <property type="molecule type" value="Genomic_DNA"/>
</dbReference>
<comment type="subcellular location">
    <subcellularLocation>
        <location evidence="1">Membrane</location>
        <topology evidence="1">Multi-pass membrane protein</topology>
    </subcellularLocation>
</comment>
<feature type="transmembrane region" description="Helical" evidence="6">
    <location>
        <begin position="438"/>
        <end position="461"/>
    </location>
</feature>
<name>A0A0J0XK64_9TREE</name>
<evidence type="ECO:0000256" key="5">
    <source>
        <dbReference type="SAM" id="MobiDB-lite"/>
    </source>
</evidence>